<feature type="domain" description="Succinylglutamate desuccinylase/Aspartoacylase catalytic" evidence="9">
    <location>
        <begin position="4"/>
        <end position="193"/>
    </location>
</feature>
<feature type="binding site" evidence="5 7">
    <location>
        <position position="107"/>
    </location>
    <ligand>
        <name>Zn(2+)</name>
        <dbReference type="ChEBI" id="CHEBI:29105"/>
    </ligand>
</feature>
<proteinExistence type="inferred from homology"/>
<dbReference type="AlphaFoldDB" id="A0A947DLP4"/>
<dbReference type="InterPro" id="IPR050178">
    <property type="entry name" value="AspA/AstE_fam"/>
</dbReference>
<dbReference type="Pfam" id="PF04952">
    <property type="entry name" value="AstE_AspA_hybrid"/>
    <property type="match status" value="1"/>
</dbReference>
<keyword evidence="3 5" id="KW-0378">Hydrolase</keyword>
<dbReference type="EC" id="3.5.1.15" evidence="5"/>
<dbReference type="HAMAP" id="MF_00704">
    <property type="entry name" value="Aspartoacylase"/>
    <property type="match status" value="1"/>
</dbReference>
<dbReference type="GO" id="GO:0019807">
    <property type="term" value="F:aspartoacylase activity"/>
    <property type="evidence" value="ECO:0007669"/>
    <property type="project" value="UniProtKB-UniRule"/>
</dbReference>
<keyword evidence="2 5" id="KW-0479">Metal-binding</keyword>
<feature type="active site" description="Proton donor/acceptor" evidence="6">
    <location>
        <position position="166"/>
    </location>
</feature>
<evidence type="ECO:0000256" key="7">
    <source>
        <dbReference type="PIRSR" id="PIRSR018001-3"/>
    </source>
</evidence>
<dbReference type="PIRSF" id="PIRSF018001">
    <property type="entry name" value="Aspartoacylase"/>
    <property type="match status" value="1"/>
</dbReference>
<dbReference type="InterPro" id="IPR055438">
    <property type="entry name" value="AstE_AspA_cat"/>
</dbReference>
<dbReference type="Proteomes" id="UP000717364">
    <property type="component" value="Unassembled WGS sequence"/>
</dbReference>
<comment type="similarity">
    <text evidence="1 5">Belongs to the AspA/AstE family. Aspartoacylase subfamily.</text>
</comment>
<organism evidence="10 11">
    <name type="scientific">Leptothoe spongobia TAU-MAC 1115</name>
    <dbReference type="NCBI Taxonomy" id="1967444"/>
    <lineage>
        <taxon>Bacteria</taxon>
        <taxon>Bacillati</taxon>
        <taxon>Cyanobacteriota</taxon>
        <taxon>Cyanophyceae</taxon>
        <taxon>Nodosilineales</taxon>
        <taxon>Cymatolegaceae</taxon>
        <taxon>Leptothoe</taxon>
        <taxon>Leptothoe spongobia</taxon>
    </lineage>
</organism>
<evidence type="ECO:0000256" key="1">
    <source>
        <dbReference type="ARBA" id="ARBA00006173"/>
    </source>
</evidence>
<dbReference type="NCBIfam" id="NF002601">
    <property type="entry name" value="PRK02259.1"/>
    <property type="match status" value="1"/>
</dbReference>
<protein>
    <recommendedName>
        <fullName evidence="5">Probable aspartoacylase</fullName>
        <ecNumber evidence="5">3.5.1.15</ecNumber>
    </recommendedName>
</protein>
<feature type="binding site" evidence="5">
    <location>
        <begin position="63"/>
        <end position="64"/>
    </location>
    <ligand>
        <name>substrate</name>
    </ligand>
</feature>
<feature type="binding site" evidence="5 7">
    <location>
        <position position="17"/>
    </location>
    <ligand>
        <name>Zn(2+)</name>
        <dbReference type="ChEBI" id="CHEBI:29105"/>
    </ligand>
</feature>
<evidence type="ECO:0000256" key="2">
    <source>
        <dbReference type="ARBA" id="ARBA00022723"/>
    </source>
</evidence>
<dbReference type="GO" id="GO:0016788">
    <property type="term" value="F:hydrolase activity, acting on ester bonds"/>
    <property type="evidence" value="ECO:0007669"/>
    <property type="project" value="InterPro"/>
</dbReference>
<feature type="domain" description="AstE/AspA barrel-sandwich hybrid" evidence="8">
    <location>
        <begin position="209"/>
        <end position="290"/>
    </location>
</feature>
<evidence type="ECO:0000313" key="11">
    <source>
        <dbReference type="Proteomes" id="UP000717364"/>
    </source>
</evidence>
<reference evidence="10" key="2">
    <citation type="journal article" date="2021" name="Mar. Drugs">
        <title>Genome Reduction and Secondary Metabolism of the Marine Sponge-Associated Cyanobacterium Leptothoe.</title>
        <authorList>
            <person name="Konstantinou D."/>
            <person name="Popin R.V."/>
            <person name="Fewer D.P."/>
            <person name="Sivonen K."/>
            <person name="Gkelis S."/>
        </authorList>
    </citation>
    <scope>NUCLEOTIDE SEQUENCE</scope>
    <source>
        <strain evidence="10">TAU-MAC 1115</strain>
    </source>
</reference>
<feature type="binding site" evidence="5">
    <location>
        <position position="166"/>
    </location>
    <ligand>
        <name>substrate</name>
    </ligand>
</feature>
<gene>
    <name evidence="10" type="ORF">IXB50_21125</name>
</gene>
<dbReference type="EMBL" id="JADOES010000066">
    <property type="protein sequence ID" value="MBT9317924.1"/>
    <property type="molecule type" value="Genomic_DNA"/>
</dbReference>
<evidence type="ECO:0000259" key="9">
    <source>
        <dbReference type="Pfam" id="PF24827"/>
    </source>
</evidence>
<dbReference type="GO" id="GO:0005829">
    <property type="term" value="C:cytosol"/>
    <property type="evidence" value="ECO:0007669"/>
    <property type="project" value="TreeGrafter"/>
</dbReference>
<feature type="binding site" evidence="5">
    <location>
        <position position="278"/>
    </location>
    <ligand>
        <name>substrate</name>
    </ligand>
</feature>
<sequence length="299" mass="33831">MDAIKRVLLVGGTHGNELIGIHLVRKFEHRPTLVARSSFETLTLLGNPRAIEKGSRYIDKDLNRCFDFQAIQQKQQGHLYEIQRAREISQKFGSGGQLPVDLIVDQHSTTANAGIMLILDSLDTFTLKLVAYLNAINPDIKIYSSAKSGRKRDSLRSITNYRICIEVGPLAHGTLQSELFQQTEALVYGTLDYVERYNNGSTISLEKQSLTLYNYIGMVDYPRNQIGDIQATIHPQRQYQDYKAMNPGDPMFLTFDGGTITYQGDTTVYPIFINEAAYYEKGIAMVLTEKQNYTNRHFG</sequence>
<feature type="binding site" evidence="5 7">
    <location>
        <position position="14"/>
    </location>
    <ligand>
        <name>Zn(2+)</name>
        <dbReference type="ChEBI" id="CHEBI:29105"/>
    </ligand>
</feature>
<evidence type="ECO:0000256" key="5">
    <source>
        <dbReference type="HAMAP-Rule" id="MF_00704"/>
    </source>
</evidence>
<comment type="catalytic activity">
    <reaction evidence="5">
        <text>an N-acyl-L-aspartate + H2O = a carboxylate + L-aspartate</text>
        <dbReference type="Rhea" id="RHEA:10872"/>
        <dbReference type="ChEBI" id="CHEBI:15377"/>
        <dbReference type="ChEBI" id="CHEBI:29067"/>
        <dbReference type="ChEBI" id="CHEBI:29991"/>
        <dbReference type="ChEBI" id="CHEBI:58497"/>
        <dbReference type="EC" id="3.5.1.15"/>
    </reaction>
</comment>
<dbReference type="Gene3D" id="2.20.25.160">
    <property type="match status" value="1"/>
</dbReference>
<evidence type="ECO:0000256" key="6">
    <source>
        <dbReference type="PIRSR" id="PIRSR018001-1"/>
    </source>
</evidence>
<dbReference type="SUPFAM" id="SSF53187">
    <property type="entry name" value="Zn-dependent exopeptidases"/>
    <property type="match status" value="1"/>
</dbReference>
<dbReference type="Pfam" id="PF24827">
    <property type="entry name" value="AstE_AspA_cat"/>
    <property type="match status" value="1"/>
</dbReference>
<evidence type="ECO:0000259" key="8">
    <source>
        <dbReference type="Pfam" id="PF04952"/>
    </source>
</evidence>
<dbReference type="InterPro" id="IPR016708">
    <property type="entry name" value="Aspartoacylase"/>
</dbReference>
<dbReference type="InterPro" id="IPR007036">
    <property type="entry name" value="Aste_AspA_hybrid_dom"/>
</dbReference>
<accession>A0A947DLP4</accession>
<evidence type="ECO:0000256" key="3">
    <source>
        <dbReference type="ARBA" id="ARBA00022801"/>
    </source>
</evidence>
<dbReference type="CDD" id="cd06909">
    <property type="entry name" value="M14_ASPA"/>
    <property type="match status" value="1"/>
</dbReference>
<evidence type="ECO:0000256" key="4">
    <source>
        <dbReference type="ARBA" id="ARBA00022833"/>
    </source>
</evidence>
<dbReference type="PANTHER" id="PTHR15162">
    <property type="entry name" value="ASPARTOACYLASE"/>
    <property type="match status" value="1"/>
</dbReference>
<comment type="cofactor">
    <cofactor evidence="5 7">
        <name>Zn(2+)</name>
        <dbReference type="ChEBI" id="CHEBI:29105"/>
    </cofactor>
    <text evidence="5 7">Binds 1 zinc ion per subunit.</text>
</comment>
<reference evidence="10" key="1">
    <citation type="submission" date="2020-11" db="EMBL/GenBank/DDBJ databases">
        <authorList>
            <person name="Konstantinou D."/>
            <person name="Gkelis S."/>
            <person name="Popin R."/>
            <person name="Fewer D."/>
            <person name="Sivonen K."/>
        </authorList>
    </citation>
    <scope>NUCLEOTIDE SEQUENCE</scope>
    <source>
        <strain evidence="10">TAU-MAC 1115</strain>
    </source>
</reference>
<name>A0A947DLP4_9CYAN</name>
<dbReference type="Gene3D" id="3.40.630.10">
    <property type="entry name" value="Zn peptidases"/>
    <property type="match status" value="1"/>
</dbReference>
<dbReference type="RefSeq" id="WP_215610986.1">
    <property type="nucleotide sequence ID" value="NZ_JADOES010000066.1"/>
</dbReference>
<keyword evidence="11" id="KW-1185">Reference proteome</keyword>
<evidence type="ECO:0000313" key="10">
    <source>
        <dbReference type="EMBL" id="MBT9317924.1"/>
    </source>
</evidence>
<dbReference type="GO" id="GO:0008270">
    <property type="term" value="F:zinc ion binding"/>
    <property type="evidence" value="ECO:0007669"/>
    <property type="project" value="UniProtKB-UniRule"/>
</dbReference>
<dbReference type="PANTHER" id="PTHR15162:SF7">
    <property type="entry name" value="SUCCINYLGLUTAMATE DESUCCINYLASE"/>
    <property type="match status" value="1"/>
</dbReference>
<comment type="caution">
    <text evidence="10">The sequence shown here is derived from an EMBL/GenBank/DDBJ whole genome shotgun (WGS) entry which is preliminary data.</text>
</comment>
<feature type="binding site" evidence="5">
    <location>
        <position position="56"/>
    </location>
    <ligand>
        <name>substrate</name>
    </ligand>
</feature>
<keyword evidence="4 5" id="KW-0862">Zinc</keyword>